<evidence type="ECO:0000313" key="2">
    <source>
        <dbReference type="Proteomes" id="UP000053279"/>
    </source>
</evidence>
<dbReference type="Proteomes" id="UP000053279">
    <property type="component" value="Unassembled WGS sequence"/>
</dbReference>
<organism evidence="1 2">
    <name type="scientific">Nanobsidianus stetteri</name>
    <dbReference type="NCBI Taxonomy" id="1294122"/>
    <lineage>
        <taxon>Archaea</taxon>
        <taxon>Nanobdellota</taxon>
        <taxon>Candidatus Nanoarchaeia</taxon>
        <taxon>Nanoarchaeales</taxon>
        <taxon>Nanopusillaceae</taxon>
        <taxon>Candidatus Nanobsidianus</taxon>
    </lineage>
</organism>
<comment type="caution">
    <text evidence="1">The sequence shown here is derived from an EMBL/GenBank/DDBJ whole genome shotgun (WGS) entry which is preliminary data.</text>
</comment>
<protein>
    <submittedName>
        <fullName evidence="1">Uncharacterized protein</fullName>
    </submittedName>
</protein>
<name>R1E4M1_NANST</name>
<gene>
    <name evidence="1" type="ORF">Nst1_328</name>
</gene>
<sequence>MFILPALIIAASIVATTQYLSTDIIHMDSNIIAYADCAQNMMNYAFIGQVYNFSQCYLNSINQTYVDCYYNSTNITCNINGTNYNYPLG</sequence>
<dbReference type="AlphaFoldDB" id="R1E4M1"/>
<accession>R1E4M1</accession>
<proteinExistence type="predicted"/>
<reference evidence="1 2" key="1">
    <citation type="submission" date="2013-02" db="EMBL/GenBank/DDBJ databases">
        <title>Insights into archaeal evolution and symbiosis from the genomes of a Nanoarchaeon and its crenarchaeal host from Yellowstone National Park.</title>
        <authorList>
            <person name="Podar M."/>
            <person name="Makarova K.S."/>
            <person name="Graham D.E."/>
            <person name="Wolf Y.I."/>
            <person name="Koonin E.V."/>
            <person name="Reysenbach A.-L."/>
        </authorList>
    </citation>
    <scope>NUCLEOTIDE SEQUENCE [LARGE SCALE GENOMIC DNA]</scope>
</reference>
<dbReference type="EMBL" id="APJZ01000002">
    <property type="protein sequence ID" value="EOD42598.1"/>
    <property type="molecule type" value="Genomic_DNA"/>
</dbReference>
<evidence type="ECO:0000313" key="1">
    <source>
        <dbReference type="EMBL" id="EOD42598.1"/>
    </source>
</evidence>
<keyword evidence="2" id="KW-1185">Reference proteome</keyword>